<dbReference type="Gene3D" id="3.40.50.300">
    <property type="entry name" value="P-loop containing nucleotide triphosphate hydrolases"/>
    <property type="match status" value="1"/>
</dbReference>
<dbReference type="Proteomes" id="UP000243308">
    <property type="component" value="Unassembled WGS sequence"/>
</dbReference>
<name>A0A086TJC4_9FUNG</name>
<gene>
    <name evidence="1" type="ORF">MVEG_12205</name>
</gene>
<accession>A0A086TJC4</accession>
<dbReference type="EMBL" id="KN042434">
    <property type="protein sequence ID" value="KFH62051.1"/>
    <property type="molecule type" value="Genomic_DNA"/>
</dbReference>
<evidence type="ECO:0000313" key="2">
    <source>
        <dbReference type="Proteomes" id="UP000243308"/>
    </source>
</evidence>
<dbReference type="AlphaFoldDB" id="A0A086TJC4"/>
<protein>
    <submittedName>
        <fullName evidence="1">Uncharacterized protein</fullName>
    </submittedName>
</protein>
<dbReference type="SUPFAM" id="SSF52540">
    <property type="entry name" value="P-loop containing nucleoside triphosphate hydrolases"/>
    <property type="match status" value="1"/>
</dbReference>
<dbReference type="InterPro" id="IPR027417">
    <property type="entry name" value="P-loop_NTPase"/>
</dbReference>
<proteinExistence type="predicted"/>
<evidence type="ECO:0000313" key="1">
    <source>
        <dbReference type="EMBL" id="KFH62051.1"/>
    </source>
</evidence>
<keyword evidence="2" id="KW-1185">Reference proteome</keyword>
<reference evidence="1 2" key="1">
    <citation type="submission" date="2011-02" db="EMBL/GenBank/DDBJ databases">
        <title>The Genome Sequence of Mortierella verticillata NRRL 6337.</title>
        <authorList>
            <consortium name="The Broad Institute Genome Sequencing Platform"/>
            <person name="Russ C."/>
            <person name="Cuomo C."/>
            <person name="Burger G."/>
            <person name="Gray M.W."/>
            <person name="Holland P.W.H."/>
            <person name="King N."/>
            <person name="Lang F.B.F."/>
            <person name="Roger A.J."/>
            <person name="Ruiz-Trillo I."/>
            <person name="Young S.K."/>
            <person name="Zeng Q."/>
            <person name="Gargeya S."/>
            <person name="Alvarado L."/>
            <person name="Berlin A."/>
            <person name="Chapman S.B."/>
            <person name="Chen Z."/>
            <person name="Freedman E."/>
            <person name="Gellesch M."/>
            <person name="Goldberg J."/>
            <person name="Griggs A."/>
            <person name="Gujja S."/>
            <person name="Heilman E."/>
            <person name="Heiman D."/>
            <person name="Howarth C."/>
            <person name="Mehta T."/>
            <person name="Neiman D."/>
            <person name="Pearson M."/>
            <person name="Roberts A."/>
            <person name="Saif S."/>
            <person name="Shea T."/>
            <person name="Shenoy N."/>
            <person name="Sisk P."/>
            <person name="Stolte C."/>
            <person name="Sykes S."/>
            <person name="White J."/>
            <person name="Yandava C."/>
            <person name="Haas B."/>
            <person name="Nusbaum C."/>
            <person name="Birren B."/>
        </authorList>
    </citation>
    <scope>NUCLEOTIDE SEQUENCE [LARGE SCALE GENOMIC DNA]</scope>
    <source>
        <strain evidence="1 2">NRRL 6337</strain>
    </source>
</reference>
<sequence length="497" mass="57045">MLDKTLVPAYNVLVLGETQSGKSTLIQSIRKYADTSIDIDTTALGTGFLSHTQKVNITSISTDLPECSVVDKSGTNIIYSKFIKMPDGNDFEDALNMRHGLETTKGRPRLSMSTKFNIIDTPGLNSTGRDDEQNVQSIFNALNTISTIHLILITFSLGPFTRGLNDAIKTYVDLISGFPGTIAFVNTHFDYKYFHPTRAQISHAIDHRTERLRRIIGETMIHSFKIDCNISSRRPIRNCITQNTILEILELATLSQPVHLPRSFLAKTRKMRDIDNILRPQFESALADFERTTVLQGPNEKELLADVLLCNTRIHKLKIKIKALDEFFVRQEVPLLEIQYNERVDMQHMVIDQKRTVEICHQETRVQHVPIQRDQLHHQVKIHTTMLNKCRADIEENRKQHWVLQRKMERAIRRRDKNAHHREKWSQEVMDAIDDHAEKLQVLEFLASEFLMPEVFKALINAEAYIGDTAQCIKKVQKVYAGLARKHLSTSTITTEV</sequence>
<organism evidence="1 2">
    <name type="scientific">Podila verticillata NRRL 6337</name>
    <dbReference type="NCBI Taxonomy" id="1069443"/>
    <lineage>
        <taxon>Eukaryota</taxon>
        <taxon>Fungi</taxon>
        <taxon>Fungi incertae sedis</taxon>
        <taxon>Mucoromycota</taxon>
        <taxon>Mortierellomycotina</taxon>
        <taxon>Mortierellomycetes</taxon>
        <taxon>Mortierellales</taxon>
        <taxon>Mortierellaceae</taxon>
        <taxon>Podila</taxon>
    </lineage>
</organism>
<dbReference type="OrthoDB" id="8954335at2759"/>